<keyword evidence="2" id="KW-1185">Reference proteome</keyword>
<evidence type="ECO:0000313" key="2">
    <source>
        <dbReference type="Proteomes" id="UP000245119"/>
    </source>
</evidence>
<comment type="caution">
    <text evidence="1">The sequence shown here is derived from an EMBL/GenBank/DDBJ whole genome shotgun (WGS) entry which is preliminary data.</text>
</comment>
<gene>
    <name evidence="1" type="ORF">C0Q70_21297</name>
</gene>
<name>A0A2T7NC39_POMCA</name>
<sequence>MNMNNKAQHIDPHPFLNMWRDEEADFFLAASILGKVFISQVARPSLRNSVFREDAKSELKVTDIFVPIGAPREPYRLT</sequence>
<reference evidence="1 2" key="1">
    <citation type="submission" date="2018-04" db="EMBL/GenBank/DDBJ databases">
        <title>The genome of golden apple snail Pomacea canaliculata provides insight into stress tolerance and invasive adaptation.</title>
        <authorList>
            <person name="Liu C."/>
            <person name="Liu B."/>
            <person name="Ren Y."/>
            <person name="Zhang Y."/>
            <person name="Wang H."/>
            <person name="Li S."/>
            <person name="Jiang F."/>
            <person name="Yin L."/>
            <person name="Zhang G."/>
            <person name="Qian W."/>
            <person name="Fan W."/>
        </authorList>
    </citation>
    <scope>NUCLEOTIDE SEQUENCE [LARGE SCALE GENOMIC DNA]</scope>
    <source>
        <strain evidence="1">SZHN2017</strain>
        <tissue evidence="1">Muscle</tissue>
    </source>
</reference>
<evidence type="ECO:0000313" key="1">
    <source>
        <dbReference type="EMBL" id="PVD18746.1"/>
    </source>
</evidence>
<proteinExistence type="predicted"/>
<organism evidence="1 2">
    <name type="scientific">Pomacea canaliculata</name>
    <name type="common">Golden apple snail</name>
    <dbReference type="NCBI Taxonomy" id="400727"/>
    <lineage>
        <taxon>Eukaryota</taxon>
        <taxon>Metazoa</taxon>
        <taxon>Spiralia</taxon>
        <taxon>Lophotrochozoa</taxon>
        <taxon>Mollusca</taxon>
        <taxon>Gastropoda</taxon>
        <taxon>Caenogastropoda</taxon>
        <taxon>Architaenioglossa</taxon>
        <taxon>Ampullarioidea</taxon>
        <taxon>Ampullariidae</taxon>
        <taxon>Pomacea</taxon>
    </lineage>
</organism>
<accession>A0A2T7NC39</accession>
<protein>
    <submittedName>
        <fullName evidence="1">Uncharacterized protein</fullName>
    </submittedName>
</protein>
<dbReference type="AlphaFoldDB" id="A0A2T7NC39"/>
<dbReference type="EMBL" id="PZQS01000014">
    <property type="protein sequence ID" value="PVD18746.1"/>
    <property type="molecule type" value="Genomic_DNA"/>
</dbReference>
<dbReference type="Proteomes" id="UP000245119">
    <property type="component" value="Linkage Group LG14"/>
</dbReference>